<evidence type="ECO:0000256" key="3">
    <source>
        <dbReference type="ARBA" id="ARBA00022723"/>
    </source>
</evidence>
<dbReference type="OrthoDB" id="991431at2759"/>
<dbReference type="GO" id="GO:0046872">
    <property type="term" value="F:metal ion binding"/>
    <property type="evidence" value="ECO:0007669"/>
    <property type="project" value="UniProtKB-KW"/>
</dbReference>
<protein>
    <submittedName>
        <fullName evidence="6">Probable caffeine synthase 2</fullName>
    </submittedName>
</protein>
<dbReference type="AlphaFoldDB" id="A0A6J1BCD7"/>
<proteinExistence type="predicted"/>
<dbReference type="GeneID" id="110425452"/>
<dbReference type="PANTHER" id="PTHR31009">
    <property type="entry name" value="S-ADENOSYL-L-METHIONINE:CARBOXYL METHYLTRANSFERASE FAMILY PROTEIN"/>
    <property type="match status" value="1"/>
</dbReference>
<keyword evidence="4" id="KW-0460">Magnesium</keyword>
<accession>A0A6J1BCD7</accession>
<dbReference type="SUPFAM" id="SSF53335">
    <property type="entry name" value="S-adenosyl-L-methionine-dependent methyltransferases"/>
    <property type="match status" value="2"/>
</dbReference>
<dbReference type="InterPro" id="IPR029063">
    <property type="entry name" value="SAM-dependent_MTases_sf"/>
</dbReference>
<keyword evidence="3" id="KW-0479">Metal-binding</keyword>
<dbReference type="InterPro" id="IPR042086">
    <property type="entry name" value="MeTrfase_capping"/>
</dbReference>
<evidence type="ECO:0000313" key="6">
    <source>
        <dbReference type="RefSeq" id="XP_021296064.1"/>
    </source>
</evidence>
<keyword evidence="1" id="KW-0489">Methyltransferase</keyword>
<evidence type="ECO:0000313" key="5">
    <source>
        <dbReference type="Proteomes" id="UP000504621"/>
    </source>
</evidence>
<gene>
    <name evidence="6" type="primary">LOC110425452</name>
</gene>
<evidence type="ECO:0000256" key="2">
    <source>
        <dbReference type="ARBA" id="ARBA00022679"/>
    </source>
</evidence>
<sequence>MEAVKEVLCMNNGEGENSYVKAATMTIKVMAITKPIVQKAVQSLFTETDHSIPLQVVNVADLGCAVGPQPLEFISTVIESIVKKSREMGREMPEIQFHLNDLVGNDFNTLFKGLSVVQEKYKKVSWFAMGAPGSFHGQLFPRNSMHLVHACYSVHWLSKAPKITNEAGLPLNKGKIYMSKTSPPAVTKAYLSQFQEDFSSLLKFRSQELAPNGRAVLIFNGRQTANPTDKDTCYPWDLLAEALSYLVSQGLVDEGKLDSFNVPYYNPSQEEIKYLVDKEGSLTIEFIDTIELEIGGPNGWMNPESRIKCYRCFTEPILSHQFGEEVVDKLYDKAEEILAEDYKHGKEATKNIGLAVVLKKKLVHSSYGIHWLSKAPKITSERGLPLNKGSIHISATSPLAVRKAYLSQFQEDFLLFLKCRSPEMVPNGRILFTINGRKSGDPIGKESLYHFELLSRAISYMVSKGLIDEDKLDSFNAPTFTPSQKEVEDLVEKEGSFTVEFIDTVKVEIGDAWASAEPRAKNVRAFSEPWISHQFGEEIMDELYDRVTQVLVEDYKLGKQTTTVVNIVAVLKKKDI</sequence>
<keyword evidence="2" id="KW-0808">Transferase</keyword>
<dbReference type="Gene3D" id="3.40.50.150">
    <property type="entry name" value="Vaccinia Virus protein VP39"/>
    <property type="match status" value="2"/>
</dbReference>
<dbReference type="Pfam" id="PF03492">
    <property type="entry name" value="Methyltransf_7"/>
    <property type="match status" value="2"/>
</dbReference>
<evidence type="ECO:0000256" key="1">
    <source>
        <dbReference type="ARBA" id="ARBA00022603"/>
    </source>
</evidence>
<keyword evidence="5" id="KW-1185">Reference proteome</keyword>
<reference evidence="6" key="1">
    <citation type="submission" date="2025-08" db="UniProtKB">
        <authorList>
            <consortium name="RefSeq"/>
        </authorList>
    </citation>
    <scope>IDENTIFICATION</scope>
    <source>
        <tissue evidence="6">Leaf</tissue>
    </source>
</reference>
<dbReference type="InterPro" id="IPR005299">
    <property type="entry name" value="MeTrfase_7"/>
</dbReference>
<dbReference type="GO" id="GO:0032259">
    <property type="term" value="P:methylation"/>
    <property type="evidence" value="ECO:0007669"/>
    <property type="project" value="UniProtKB-KW"/>
</dbReference>
<dbReference type="Proteomes" id="UP000504621">
    <property type="component" value="Unplaced"/>
</dbReference>
<dbReference type="RefSeq" id="XP_021296064.1">
    <property type="nucleotide sequence ID" value="XM_021440389.1"/>
</dbReference>
<organism evidence="5 6">
    <name type="scientific">Herrania umbratica</name>
    <dbReference type="NCBI Taxonomy" id="108875"/>
    <lineage>
        <taxon>Eukaryota</taxon>
        <taxon>Viridiplantae</taxon>
        <taxon>Streptophyta</taxon>
        <taxon>Embryophyta</taxon>
        <taxon>Tracheophyta</taxon>
        <taxon>Spermatophyta</taxon>
        <taxon>Magnoliopsida</taxon>
        <taxon>eudicotyledons</taxon>
        <taxon>Gunneridae</taxon>
        <taxon>Pentapetalae</taxon>
        <taxon>rosids</taxon>
        <taxon>malvids</taxon>
        <taxon>Malvales</taxon>
        <taxon>Malvaceae</taxon>
        <taxon>Byttnerioideae</taxon>
        <taxon>Herrania</taxon>
    </lineage>
</organism>
<name>A0A6J1BCD7_9ROSI</name>
<evidence type="ECO:0000256" key="4">
    <source>
        <dbReference type="ARBA" id="ARBA00022842"/>
    </source>
</evidence>
<dbReference type="Gene3D" id="1.10.1200.270">
    <property type="entry name" value="Methyltransferase, alpha-helical capping domain"/>
    <property type="match status" value="1"/>
</dbReference>
<dbReference type="GO" id="GO:0008168">
    <property type="term" value="F:methyltransferase activity"/>
    <property type="evidence" value="ECO:0007669"/>
    <property type="project" value="UniProtKB-KW"/>
</dbReference>